<dbReference type="AlphaFoldDB" id="A0A0N4ZW67"/>
<organism evidence="1 2">
    <name type="scientific">Parastrongyloides trichosuri</name>
    <name type="common">Possum-specific nematode worm</name>
    <dbReference type="NCBI Taxonomy" id="131310"/>
    <lineage>
        <taxon>Eukaryota</taxon>
        <taxon>Metazoa</taxon>
        <taxon>Ecdysozoa</taxon>
        <taxon>Nematoda</taxon>
        <taxon>Chromadorea</taxon>
        <taxon>Rhabditida</taxon>
        <taxon>Tylenchina</taxon>
        <taxon>Panagrolaimomorpha</taxon>
        <taxon>Strongyloidoidea</taxon>
        <taxon>Strongyloididae</taxon>
        <taxon>Parastrongyloides</taxon>
    </lineage>
</organism>
<keyword evidence="1" id="KW-1185">Reference proteome</keyword>
<name>A0A0N4ZW67_PARTI</name>
<proteinExistence type="predicted"/>
<evidence type="ECO:0000313" key="2">
    <source>
        <dbReference type="WBParaSite" id="PTRK_0001286300.1"/>
    </source>
</evidence>
<evidence type="ECO:0000313" key="1">
    <source>
        <dbReference type="Proteomes" id="UP000038045"/>
    </source>
</evidence>
<sequence>MGVGEARALEVRHRVGFAPDHIIQHPETQILQRRANAENIVVGTDNPQRALVLQHPAAFGQPGAGEGVIGGEAVELVPVVVDRVDLGVVRPQQVAAQLQVIGRVGEDHVHRLVRQALQHLDAVATQDDVGLQLGHGKAAPDR</sequence>
<dbReference type="WBParaSite" id="PTRK_0001286300.1">
    <property type="protein sequence ID" value="PTRK_0001286300.1"/>
    <property type="gene ID" value="PTRK_0001286300"/>
</dbReference>
<protein>
    <submittedName>
        <fullName evidence="2">Transcriptional regulator</fullName>
    </submittedName>
</protein>
<reference evidence="2" key="1">
    <citation type="submission" date="2017-02" db="UniProtKB">
        <authorList>
            <consortium name="WormBaseParasite"/>
        </authorList>
    </citation>
    <scope>IDENTIFICATION</scope>
</reference>
<accession>A0A0N4ZW67</accession>
<dbReference type="Proteomes" id="UP000038045">
    <property type="component" value="Unplaced"/>
</dbReference>